<evidence type="ECO:0000313" key="2">
    <source>
        <dbReference type="Proteomes" id="UP001267290"/>
    </source>
</evidence>
<evidence type="ECO:0000313" key="1">
    <source>
        <dbReference type="EMBL" id="MDR6555426.1"/>
    </source>
</evidence>
<reference evidence="1 2" key="1">
    <citation type="submission" date="2023-07" db="EMBL/GenBank/DDBJ databases">
        <title>Sorghum-associated microbial communities from plants grown in Nebraska, USA.</title>
        <authorList>
            <person name="Schachtman D."/>
        </authorList>
    </citation>
    <scope>NUCLEOTIDE SEQUENCE [LARGE SCALE GENOMIC DNA]</scope>
    <source>
        <strain evidence="1 2">CC258</strain>
    </source>
</reference>
<accession>A0ABU1P7X6</accession>
<sequence>METLMGFLENSIKKRIDYLNETVDRSPEFVDMIIENEEKFQLLINVIPYEYREVLLGIYSNFCAQIADAEDVYYRKGFSDGMQLQQEINGLGGRK</sequence>
<name>A0ABU1P7X6_9BACL</name>
<comment type="caution">
    <text evidence="1">The sequence shown here is derived from an EMBL/GenBank/DDBJ whole genome shotgun (WGS) entry which is preliminary data.</text>
</comment>
<proteinExistence type="predicted"/>
<keyword evidence="2" id="KW-1185">Reference proteome</keyword>
<dbReference type="RefSeq" id="WP_310502760.1">
    <property type="nucleotide sequence ID" value="NZ_JAVDSB010000030.1"/>
</dbReference>
<dbReference type="Proteomes" id="UP001267290">
    <property type="component" value="Unassembled WGS sequence"/>
</dbReference>
<organism evidence="1 2">
    <name type="scientific">Paenibacillus qinlingensis</name>
    <dbReference type="NCBI Taxonomy" id="1837343"/>
    <lineage>
        <taxon>Bacteria</taxon>
        <taxon>Bacillati</taxon>
        <taxon>Bacillota</taxon>
        <taxon>Bacilli</taxon>
        <taxon>Bacillales</taxon>
        <taxon>Paenibacillaceae</taxon>
        <taxon>Paenibacillus</taxon>
    </lineage>
</organism>
<protein>
    <submittedName>
        <fullName evidence="1">Uncharacterized protein</fullName>
    </submittedName>
</protein>
<dbReference type="EMBL" id="JAVDSB010000030">
    <property type="protein sequence ID" value="MDR6555426.1"/>
    <property type="molecule type" value="Genomic_DNA"/>
</dbReference>
<gene>
    <name evidence="1" type="ORF">J2736_006688</name>
</gene>